<dbReference type="GO" id="GO:0016810">
    <property type="term" value="F:hydrolase activity, acting on carbon-nitrogen (but not peptide) bonds"/>
    <property type="evidence" value="ECO:0007669"/>
    <property type="project" value="InterPro"/>
</dbReference>
<dbReference type="RefSeq" id="WP_021935225.1">
    <property type="nucleotide sequence ID" value="NZ_JAWGFF010000002.1"/>
</dbReference>
<dbReference type="InterPro" id="IPR002509">
    <property type="entry name" value="NODB_dom"/>
</dbReference>
<name>A0A135YWU4_9FIRM</name>
<evidence type="ECO:0000313" key="3">
    <source>
        <dbReference type="Proteomes" id="UP000070326"/>
    </source>
</evidence>
<dbReference type="InterPro" id="IPR011330">
    <property type="entry name" value="Glyco_hydro/deAcase_b/a-brl"/>
</dbReference>
<dbReference type="PROSITE" id="PS51677">
    <property type="entry name" value="NODB"/>
    <property type="match status" value="1"/>
</dbReference>
<dbReference type="InterPro" id="IPR050248">
    <property type="entry name" value="Polysacc_deacetylase_ArnD"/>
</dbReference>
<proteinExistence type="predicted"/>
<dbReference type="PATRIC" id="fig|1261.5.peg.471"/>
<accession>A0A135YWU4</accession>
<dbReference type="Gene3D" id="3.20.20.370">
    <property type="entry name" value="Glycoside hydrolase/deacetylase"/>
    <property type="match status" value="1"/>
</dbReference>
<feature type="domain" description="NodB homology" evidence="1">
    <location>
        <begin position="40"/>
        <end position="227"/>
    </location>
</feature>
<sequence length="229" mass="26668">MIVLKILLGLLAVFFVHSIVPTYYNKLFNKRVVKEVDGDKNIMLTFDDGPDRRYIYDLMDLLDRHGVKAIFFMVGENAEKNKDIVKELVDRGHRVGMHSWQHKNAMLYSYFYTKKDFENSIRIMKELNLNTRLYRPPWGHVNIFSNYFANKYGMRLIYWNVMAEDWKASSSPKMIHRKLLDRVKSHSIICLHDAGENSGGAPGAPINMMGGLDLAIRDLKDLGYKFKID</sequence>
<evidence type="ECO:0000313" key="2">
    <source>
        <dbReference type="EMBL" id="KXI13866.1"/>
    </source>
</evidence>
<dbReference type="PANTHER" id="PTHR10587">
    <property type="entry name" value="GLYCOSYL TRANSFERASE-RELATED"/>
    <property type="match status" value="1"/>
</dbReference>
<dbReference type="CDD" id="cd10959">
    <property type="entry name" value="CE4_NodB_like_3"/>
    <property type="match status" value="1"/>
</dbReference>
<dbReference type="AlphaFoldDB" id="A0A135YWU4"/>
<gene>
    <name evidence="2" type="ORF">HMPREF3195_00464</name>
</gene>
<dbReference type="PANTHER" id="PTHR10587:SF137">
    <property type="entry name" value="4-DEOXY-4-FORMAMIDO-L-ARABINOSE-PHOSPHOUNDECAPRENOL DEFORMYLASE ARND-RELATED"/>
    <property type="match status" value="1"/>
</dbReference>
<dbReference type="GO" id="GO:0005975">
    <property type="term" value="P:carbohydrate metabolic process"/>
    <property type="evidence" value="ECO:0007669"/>
    <property type="project" value="InterPro"/>
</dbReference>
<evidence type="ECO:0000259" key="1">
    <source>
        <dbReference type="PROSITE" id="PS51677"/>
    </source>
</evidence>
<protein>
    <submittedName>
        <fullName evidence="2">Polysaccharide deacetylase</fullName>
    </submittedName>
</protein>
<dbReference type="SUPFAM" id="SSF88713">
    <property type="entry name" value="Glycoside hydrolase/deacetylase"/>
    <property type="match status" value="1"/>
</dbReference>
<dbReference type="STRING" id="1261.HMPREF3195_00464"/>
<organism evidence="2 3">
    <name type="scientific">Peptostreptococcus anaerobius</name>
    <dbReference type="NCBI Taxonomy" id="1261"/>
    <lineage>
        <taxon>Bacteria</taxon>
        <taxon>Bacillati</taxon>
        <taxon>Bacillota</taxon>
        <taxon>Clostridia</taxon>
        <taxon>Peptostreptococcales</taxon>
        <taxon>Peptostreptococcaceae</taxon>
        <taxon>Peptostreptococcus</taxon>
    </lineage>
</organism>
<dbReference type="eggNOG" id="COG0726">
    <property type="taxonomic scope" value="Bacteria"/>
</dbReference>
<dbReference type="Proteomes" id="UP000070326">
    <property type="component" value="Unassembled WGS sequence"/>
</dbReference>
<dbReference type="Pfam" id="PF01522">
    <property type="entry name" value="Polysacc_deac_1"/>
    <property type="match status" value="1"/>
</dbReference>
<dbReference type="EMBL" id="LSQZ01000016">
    <property type="protein sequence ID" value="KXI13866.1"/>
    <property type="molecule type" value="Genomic_DNA"/>
</dbReference>
<reference evidence="2 3" key="1">
    <citation type="submission" date="2016-02" db="EMBL/GenBank/DDBJ databases">
        <authorList>
            <person name="Wen L."/>
            <person name="He K."/>
            <person name="Yang H."/>
        </authorList>
    </citation>
    <scope>NUCLEOTIDE SEQUENCE [LARGE SCALE GENOMIC DNA]</scope>
    <source>
        <strain evidence="2 3">MJR8628A</strain>
    </source>
</reference>
<comment type="caution">
    <text evidence="2">The sequence shown here is derived from an EMBL/GenBank/DDBJ whole genome shotgun (WGS) entry which is preliminary data.</text>
</comment>